<dbReference type="InterPro" id="IPR006680">
    <property type="entry name" value="Amidohydro-rel"/>
</dbReference>
<dbReference type="InterPro" id="IPR011059">
    <property type="entry name" value="Metal-dep_hydrolase_composite"/>
</dbReference>
<dbReference type="SUPFAM" id="SSF51338">
    <property type="entry name" value="Composite domain of metallo-dependent hydrolases"/>
    <property type="match status" value="1"/>
</dbReference>
<keyword evidence="4" id="KW-1185">Reference proteome</keyword>
<feature type="domain" description="Amidohydrolase-related" evidence="2">
    <location>
        <begin position="91"/>
        <end position="414"/>
    </location>
</feature>
<feature type="region of interest" description="Disordered" evidence="1">
    <location>
        <begin position="1"/>
        <end position="36"/>
    </location>
</feature>
<proteinExistence type="predicted"/>
<evidence type="ECO:0000313" key="4">
    <source>
        <dbReference type="Proteomes" id="UP000588158"/>
    </source>
</evidence>
<dbReference type="Gene3D" id="3.20.20.140">
    <property type="entry name" value="Metal-dependent hydrolases"/>
    <property type="match status" value="1"/>
</dbReference>
<keyword evidence="3" id="KW-0378">Hydrolase</keyword>
<dbReference type="PANTHER" id="PTHR43135:SF3">
    <property type="entry name" value="ALPHA-D-RIBOSE 1-METHYLPHOSPHONATE 5-TRIPHOSPHATE DIPHOSPHATASE"/>
    <property type="match status" value="1"/>
</dbReference>
<evidence type="ECO:0000259" key="2">
    <source>
        <dbReference type="Pfam" id="PF01979"/>
    </source>
</evidence>
<name>A0A841AC33_9MICO</name>
<dbReference type="SUPFAM" id="SSF51556">
    <property type="entry name" value="Metallo-dependent hydrolases"/>
    <property type="match status" value="1"/>
</dbReference>
<protein>
    <submittedName>
        <fullName evidence="3">Imidazolonepropionase-like amidohydrolase</fullName>
    </submittedName>
</protein>
<dbReference type="PANTHER" id="PTHR43135">
    <property type="entry name" value="ALPHA-D-RIBOSE 1-METHYLPHOSPHONATE 5-TRIPHOSPHATE DIPHOSPHATASE"/>
    <property type="match status" value="1"/>
</dbReference>
<dbReference type="InterPro" id="IPR051781">
    <property type="entry name" value="Metallo-dep_Hydrolase"/>
</dbReference>
<comment type="caution">
    <text evidence="3">The sequence shown here is derived from an EMBL/GenBank/DDBJ whole genome shotgun (WGS) entry which is preliminary data.</text>
</comment>
<dbReference type="EMBL" id="JACHLZ010000001">
    <property type="protein sequence ID" value="MBB5830800.1"/>
    <property type="molecule type" value="Genomic_DNA"/>
</dbReference>
<evidence type="ECO:0000313" key="3">
    <source>
        <dbReference type="EMBL" id="MBB5830800.1"/>
    </source>
</evidence>
<accession>A0A841AC33</accession>
<dbReference type="Pfam" id="PF01979">
    <property type="entry name" value="Amidohydro_1"/>
    <property type="match status" value="1"/>
</dbReference>
<dbReference type="GO" id="GO:0016810">
    <property type="term" value="F:hydrolase activity, acting on carbon-nitrogen (but not peptide) bonds"/>
    <property type="evidence" value="ECO:0007669"/>
    <property type="project" value="InterPro"/>
</dbReference>
<dbReference type="RefSeq" id="WP_184324366.1">
    <property type="nucleotide sequence ID" value="NZ_JACHLZ010000001.1"/>
</dbReference>
<dbReference type="AlphaFoldDB" id="A0A841AC33"/>
<reference evidence="3 4" key="1">
    <citation type="submission" date="2020-08" db="EMBL/GenBank/DDBJ databases">
        <title>Sequencing the genomes of 1000 actinobacteria strains.</title>
        <authorList>
            <person name="Klenk H.-P."/>
        </authorList>
    </citation>
    <scope>NUCLEOTIDE SEQUENCE [LARGE SCALE GENOMIC DNA]</scope>
    <source>
        <strain evidence="3 4">DSM 28796</strain>
    </source>
</reference>
<dbReference type="Proteomes" id="UP000588158">
    <property type="component" value="Unassembled WGS sequence"/>
</dbReference>
<sequence>MTPEPVHRPVPADDPASPSPAASTSAGRSTSADRSTVEGTTFAITGAHVVPIEGEPFDGTVLVREGRITGLGPDLEIPADRPVIDADGAWLLPGFIDAHVHLGVDEEGEGWAGDDTNEMTDPVMAAARAIDAINPADVGFDDAIIGGVTAVNVNPGSGNPIGGLAVALRTHGRVVDEMVLRHPSGLKSALGENPKRVYGERKQTPSTRLGVALTIRQAFAKARAWAAKPEGERDADLFSEALTRVLEREIPWRQHAHRADDIATALRLAEEFGYRLVLDHGTESYLIADRIAEAGVPVLYGPLIVSRSKVEVRHRTPRAPGLLTAAGVEVTIITDHPVVPIEFLVTQAALAVKHGMEPADALRAITLHPARVLGLEDRLGSLTEGKDADLVLWEGDPLDVRHRSLRVWQCGREVMHRAADGEPVIAPR</sequence>
<dbReference type="InterPro" id="IPR032466">
    <property type="entry name" value="Metal_Hydrolase"/>
</dbReference>
<feature type="compositionally biased region" description="Basic and acidic residues" evidence="1">
    <location>
        <begin position="1"/>
        <end position="11"/>
    </location>
</feature>
<organism evidence="3 4">
    <name type="scientific">Brachybacterium aquaticum</name>
    <dbReference type="NCBI Taxonomy" id="1432564"/>
    <lineage>
        <taxon>Bacteria</taxon>
        <taxon>Bacillati</taxon>
        <taxon>Actinomycetota</taxon>
        <taxon>Actinomycetes</taxon>
        <taxon>Micrococcales</taxon>
        <taxon>Dermabacteraceae</taxon>
        <taxon>Brachybacterium</taxon>
    </lineage>
</organism>
<gene>
    <name evidence="3" type="ORF">HNR70_000613</name>
</gene>
<evidence type="ECO:0000256" key="1">
    <source>
        <dbReference type="SAM" id="MobiDB-lite"/>
    </source>
</evidence>
<dbReference type="CDD" id="cd01309">
    <property type="entry name" value="Met_dep_hydrolase_C"/>
    <property type="match status" value="1"/>
</dbReference>
<feature type="compositionally biased region" description="Low complexity" evidence="1">
    <location>
        <begin position="13"/>
        <end position="34"/>
    </location>
</feature>